<evidence type="ECO:0000313" key="2">
    <source>
        <dbReference type="Proteomes" id="UP000027195"/>
    </source>
</evidence>
<reference evidence="2" key="1">
    <citation type="journal article" date="2014" name="Proc. Natl. Acad. Sci. U.S.A.">
        <title>Extensive sampling of basidiomycete genomes demonstrates inadequacy of the white-rot/brown-rot paradigm for wood decay fungi.</title>
        <authorList>
            <person name="Riley R."/>
            <person name="Salamov A.A."/>
            <person name="Brown D.W."/>
            <person name="Nagy L.G."/>
            <person name="Floudas D."/>
            <person name="Held B.W."/>
            <person name="Levasseur A."/>
            <person name="Lombard V."/>
            <person name="Morin E."/>
            <person name="Otillar R."/>
            <person name="Lindquist E.A."/>
            <person name="Sun H."/>
            <person name="LaButti K.M."/>
            <person name="Schmutz J."/>
            <person name="Jabbour D."/>
            <person name="Luo H."/>
            <person name="Baker S.E."/>
            <person name="Pisabarro A.G."/>
            <person name="Walton J.D."/>
            <person name="Blanchette R.A."/>
            <person name="Henrissat B."/>
            <person name="Martin F."/>
            <person name="Cullen D."/>
            <person name="Hibbett D.S."/>
            <person name="Grigoriev I.V."/>
        </authorList>
    </citation>
    <scope>NUCLEOTIDE SEQUENCE [LARGE SCALE GENOMIC DNA]</scope>
    <source>
        <strain evidence="2">FD-172 SS1</strain>
    </source>
</reference>
<protein>
    <submittedName>
        <fullName evidence="1">Uncharacterized protein</fullName>
    </submittedName>
</protein>
<organism evidence="1 2">
    <name type="scientific">Botryobasidium botryosum (strain FD-172 SS1)</name>
    <dbReference type="NCBI Taxonomy" id="930990"/>
    <lineage>
        <taxon>Eukaryota</taxon>
        <taxon>Fungi</taxon>
        <taxon>Dikarya</taxon>
        <taxon>Basidiomycota</taxon>
        <taxon>Agaricomycotina</taxon>
        <taxon>Agaricomycetes</taxon>
        <taxon>Cantharellales</taxon>
        <taxon>Botryobasidiaceae</taxon>
        <taxon>Botryobasidium</taxon>
    </lineage>
</organism>
<name>A0A067N7D5_BOTB1</name>
<accession>A0A067N7D5</accession>
<proteinExistence type="predicted"/>
<gene>
    <name evidence="1" type="ORF">BOTBODRAFT_445690</name>
</gene>
<dbReference type="AlphaFoldDB" id="A0A067N7D5"/>
<dbReference type="Proteomes" id="UP000027195">
    <property type="component" value="Unassembled WGS sequence"/>
</dbReference>
<dbReference type="EMBL" id="KL198019">
    <property type="protein sequence ID" value="KDQ19696.1"/>
    <property type="molecule type" value="Genomic_DNA"/>
</dbReference>
<evidence type="ECO:0000313" key="1">
    <source>
        <dbReference type="EMBL" id="KDQ19696.1"/>
    </source>
</evidence>
<dbReference type="HOGENOM" id="CLU_1815489_0_0_1"/>
<keyword evidence="2" id="KW-1185">Reference proteome</keyword>
<sequence>MPMGFARMAAGHDVEAKWPDAEGPVPPEKLTKKVTRHGFTKACKVLLAEIGQSARREKATNLLESPFGLLYGRQGVLRLARSNLAPKLCHSPLATRLLEAPSSCLPHPQDFCRSGFSIGTRGSTPHRRAFPNFTKNCSPAHV</sequence>
<dbReference type="InParanoid" id="A0A067N7D5"/>